<keyword evidence="1" id="KW-0479">Metal-binding</keyword>
<dbReference type="Proteomes" id="UP000028481">
    <property type="component" value="Chromosome"/>
</dbReference>
<feature type="domain" description="4Fe-4S ferredoxin-type" evidence="4">
    <location>
        <begin position="2"/>
        <end position="31"/>
    </location>
</feature>
<dbReference type="OrthoDB" id="9804603at2"/>
<reference evidence="5 6" key="1">
    <citation type="journal article" date="2015" name="Genome Announc.">
        <title>Genome Sequence of a Sulfate-Reducing Thermophilic Bacterium, Thermodesulfobacterium commune DSM 2178T (Phylum Thermodesulfobacteria).</title>
        <authorList>
            <person name="Bhatnagar S."/>
            <person name="Badger J.H."/>
            <person name="Madupu R."/>
            <person name="Khouri H.M."/>
            <person name="O'Connor E.M."/>
            <person name="Robb F.T."/>
            <person name="Ward N.L."/>
            <person name="Eisen J.A."/>
        </authorList>
    </citation>
    <scope>NUCLEOTIDE SEQUENCE [LARGE SCALE GENOMIC DNA]</scope>
    <source>
        <strain evidence="5 6">DSM 2178</strain>
    </source>
</reference>
<dbReference type="STRING" id="289377.HL41_04330"/>
<evidence type="ECO:0000313" key="6">
    <source>
        <dbReference type="Proteomes" id="UP000028481"/>
    </source>
</evidence>
<evidence type="ECO:0000256" key="2">
    <source>
        <dbReference type="ARBA" id="ARBA00023004"/>
    </source>
</evidence>
<dbReference type="AlphaFoldDB" id="A0A075WZH3"/>
<dbReference type="InterPro" id="IPR017896">
    <property type="entry name" value="4Fe4S_Fe-S-bd"/>
</dbReference>
<dbReference type="Pfam" id="PF12838">
    <property type="entry name" value="Fer4_7"/>
    <property type="match status" value="1"/>
</dbReference>
<gene>
    <name evidence="5" type="ORF">HL41_04330</name>
</gene>
<keyword evidence="3" id="KW-0411">Iron-sulfur</keyword>
<dbReference type="HOGENOM" id="CLU_139698_5_3_0"/>
<dbReference type="eggNOG" id="COG1146">
    <property type="taxonomic scope" value="Bacteria"/>
</dbReference>
<dbReference type="PANTHER" id="PTHR43122:SF2">
    <property type="entry name" value="FERREDOXIN SUBUNIT OF PYRUVATE:FLAVODOXIN OXIDOREDUCTASE"/>
    <property type="match status" value="1"/>
</dbReference>
<name>A0A075WZH3_9BACT</name>
<dbReference type="PROSITE" id="PS51379">
    <property type="entry name" value="4FE4S_FER_2"/>
    <property type="match status" value="2"/>
</dbReference>
<dbReference type="Gene3D" id="3.30.70.20">
    <property type="match status" value="1"/>
</dbReference>
<protein>
    <submittedName>
        <fullName evidence="5">Tungsten formylmethanofuran dehydrogenase</fullName>
    </submittedName>
</protein>
<evidence type="ECO:0000256" key="3">
    <source>
        <dbReference type="ARBA" id="ARBA00023014"/>
    </source>
</evidence>
<organism evidence="5 6">
    <name type="scientific">Thermodesulfobacterium commune DSM 2178</name>
    <dbReference type="NCBI Taxonomy" id="289377"/>
    <lineage>
        <taxon>Bacteria</taxon>
        <taxon>Pseudomonadati</taxon>
        <taxon>Thermodesulfobacteriota</taxon>
        <taxon>Thermodesulfobacteria</taxon>
        <taxon>Thermodesulfobacteriales</taxon>
        <taxon>Thermodesulfobacteriaceae</taxon>
        <taxon>Thermodesulfobacterium</taxon>
    </lineage>
</organism>
<dbReference type="InterPro" id="IPR017900">
    <property type="entry name" value="4Fe4S_Fe_S_CS"/>
</dbReference>
<dbReference type="PaxDb" id="289377-HL41_04330"/>
<dbReference type="GO" id="GO:0051536">
    <property type="term" value="F:iron-sulfur cluster binding"/>
    <property type="evidence" value="ECO:0007669"/>
    <property type="project" value="UniProtKB-KW"/>
</dbReference>
<sequence length="72" mass="8241">MFKIKIDENRCKACGLCIHFCPKQVLAFSEKRNLQGYKIVYAKNPEACTMCGICYLVCPDIVFTKEDENEKG</sequence>
<dbReference type="PROSITE" id="PS00198">
    <property type="entry name" value="4FE4S_FER_1"/>
    <property type="match status" value="2"/>
</dbReference>
<dbReference type="SUPFAM" id="SSF54862">
    <property type="entry name" value="4Fe-4S ferredoxins"/>
    <property type="match status" value="1"/>
</dbReference>
<proteinExistence type="predicted"/>
<evidence type="ECO:0000256" key="1">
    <source>
        <dbReference type="ARBA" id="ARBA00022723"/>
    </source>
</evidence>
<dbReference type="KEGG" id="tcm:HL41_04330"/>
<dbReference type="GO" id="GO:0046872">
    <property type="term" value="F:metal ion binding"/>
    <property type="evidence" value="ECO:0007669"/>
    <property type="project" value="UniProtKB-KW"/>
</dbReference>
<feature type="domain" description="4Fe-4S ferredoxin-type" evidence="4">
    <location>
        <begin position="39"/>
        <end position="68"/>
    </location>
</feature>
<evidence type="ECO:0000259" key="4">
    <source>
        <dbReference type="PROSITE" id="PS51379"/>
    </source>
</evidence>
<evidence type="ECO:0000313" key="5">
    <source>
        <dbReference type="EMBL" id="AIH04057.1"/>
    </source>
</evidence>
<dbReference type="PANTHER" id="PTHR43122">
    <property type="entry name" value="FERREDOXIN SUBUNIT OF PYRUVATE:FLAVODOXIN OXIDOREDUCTASE-RELATED"/>
    <property type="match status" value="1"/>
</dbReference>
<keyword evidence="6" id="KW-1185">Reference proteome</keyword>
<accession>A0A075WZH3</accession>
<keyword evidence="2" id="KW-0408">Iron</keyword>
<dbReference type="EMBL" id="CP008796">
    <property type="protein sequence ID" value="AIH04057.1"/>
    <property type="molecule type" value="Genomic_DNA"/>
</dbReference>